<name>Q2SDN0_HAHCH</name>
<dbReference type="STRING" id="349521.HCH_04544"/>
<sequence length="130" mass="14864">MYIEYTAKRQIKPDHTEGGLYWLDVKLTRCKYEPQPETHTTIALNGKAKTLFHRLDQTYDIATAYTDDLDQIAELHEFLASVCGGESFKVDLMGDGAGLLQTAMLHPVVYNVERYGTTDYLHFSFKVRLV</sequence>
<dbReference type="Proteomes" id="UP000000238">
    <property type="component" value="Chromosome"/>
</dbReference>
<dbReference type="EMBL" id="CP000155">
    <property type="protein sequence ID" value="ABC31244.1"/>
    <property type="molecule type" value="Genomic_DNA"/>
</dbReference>
<organism evidence="1 2">
    <name type="scientific">Hahella chejuensis (strain KCTC 2396)</name>
    <dbReference type="NCBI Taxonomy" id="349521"/>
    <lineage>
        <taxon>Bacteria</taxon>
        <taxon>Pseudomonadati</taxon>
        <taxon>Pseudomonadota</taxon>
        <taxon>Gammaproteobacteria</taxon>
        <taxon>Oceanospirillales</taxon>
        <taxon>Hahellaceae</taxon>
        <taxon>Hahella</taxon>
    </lineage>
</organism>
<keyword evidence="2" id="KW-1185">Reference proteome</keyword>
<reference evidence="1 2" key="1">
    <citation type="journal article" date="2005" name="Nucleic Acids Res.">
        <title>Genomic blueprint of Hahella chejuensis, a marine microbe producing an algicidal agent.</title>
        <authorList>
            <person name="Jeong H."/>
            <person name="Yim J.H."/>
            <person name="Lee C."/>
            <person name="Choi S.-H."/>
            <person name="Park Y.K."/>
            <person name="Yoon S.H."/>
            <person name="Hur C.-G."/>
            <person name="Kang H.-Y."/>
            <person name="Kim D."/>
            <person name="Lee H.H."/>
            <person name="Park K.H."/>
            <person name="Park S.-H."/>
            <person name="Park H.-S."/>
            <person name="Lee H.K."/>
            <person name="Oh T.K."/>
            <person name="Kim J.F."/>
        </authorList>
    </citation>
    <scope>NUCLEOTIDE SEQUENCE [LARGE SCALE GENOMIC DNA]</scope>
    <source>
        <strain evidence="1 2">KCTC 2396</strain>
    </source>
</reference>
<accession>Q2SDN0</accession>
<protein>
    <submittedName>
        <fullName evidence="1">Uncharacterized protein</fullName>
    </submittedName>
</protein>
<dbReference type="KEGG" id="hch:HCH_04544"/>
<evidence type="ECO:0000313" key="1">
    <source>
        <dbReference type="EMBL" id="ABC31244.1"/>
    </source>
</evidence>
<gene>
    <name evidence="1" type="ordered locus">HCH_04544</name>
</gene>
<dbReference type="RefSeq" id="WP_011398311.1">
    <property type="nucleotide sequence ID" value="NC_007645.1"/>
</dbReference>
<evidence type="ECO:0000313" key="2">
    <source>
        <dbReference type="Proteomes" id="UP000000238"/>
    </source>
</evidence>
<dbReference type="HOGENOM" id="CLU_1935094_0_0_6"/>
<dbReference type="AlphaFoldDB" id="Q2SDN0"/>
<proteinExistence type="predicted"/>